<evidence type="ECO:0000256" key="2">
    <source>
        <dbReference type="ARBA" id="ARBA00010519"/>
    </source>
</evidence>
<evidence type="ECO:0000313" key="12">
    <source>
        <dbReference type="EMBL" id="UGS80460.1"/>
    </source>
</evidence>
<evidence type="ECO:0000256" key="6">
    <source>
        <dbReference type="ARBA" id="ARBA00022989"/>
    </source>
</evidence>
<organism evidence="12">
    <name type="scientific">Lachesilla sp. LaspMLY</name>
    <dbReference type="NCBI Taxonomy" id="2597020"/>
    <lineage>
        <taxon>Eukaryota</taxon>
        <taxon>Metazoa</taxon>
        <taxon>Ecdysozoa</taxon>
        <taxon>Arthropoda</taxon>
        <taxon>Hexapoda</taxon>
        <taxon>Insecta</taxon>
        <taxon>Pterygota</taxon>
        <taxon>Neoptera</taxon>
        <taxon>Paraneoptera</taxon>
        <taxon>Psocodea</taxon>
        <taxon>Psocomorpha</taxon>
        <taxon>Homilopsocidea</taxon>
        <taxon>Lachesilloidea</taxon>
        <taxon>Lachesillidae</taxon>
        <taxon>Lachesilla</taxon>
    </lineage>
</organism>
<evidence type="ECO:0000256" key="1">
    <source>
        <dbReference type="ARBA" id="ARBA00004141"/>
    </source>
</evidence>
<geneLocation type="mitochondrion" evidence="12"/>
<feature type="transmembrane region" description="Helical" evidence="11">
    <location>
        <begin position="29"/>
        <end position="50"/>
    </location>
</feature>
<keyword evidence="6 11" id="KW-1133">Transmembrane helix</keyword>
<protein>
    <recommendedName>
        <fullName evidence="3">NADH-ubiquinone oxidoreductase chain 4L</fullName>
    </recommendedName>
    <alternativeName>
        <fullName evidence="9">NADH dehydrogenase subunit 4L</fullName>
    </alternativeName>
</protein>
<dbReference type="InterPro" id="IPR039428">
    <property type="entry name" value="NUOK/Mnh_C1-like"/>
</dbReference>
<evidence type="ECO:0000256" key="7">
    <source>
        <dbReference type="ARBA" id="ARBA00023027"/>
    </source>
</evidence>
<evidence type="ECO:0000256" key="4">
    <source>
        <dbReference type="ARBA" id="ARBA00022692"/>
    </source>
</evidence>
<dbReference type="Gene3D" id="1.10.287.3510">
    <property type="match status" value="1"/>
</dbReference>
<keyword evidence="8 11" id="KW-0472">Membrane</keyword>
<feature type="transmembrane region" description="Helical" evidence="11">
    <location>
        <begin position="56"/>
        <end position="80"/>
    </location>
</feature>
<evidence type="ECO:0000256" key="9">
    <source>
        <dbReference type="ARBA" id="ARBA00031586"/>
    </source>
</evidence>
<name>A0A8K1ZG10_9NEOP</name>
<comment type="subcellular location">
    <subcellularLocation>
        <location evidence="1">Membrane</location>
        <topology evidence="1">Multi-pass membrane protein</topology>
    </subcellularLocation>
</comment>
<comment type="similarity">
    <text evidence="2">Belongs to the complex I subunit 4L family.</text>
</comment>
<comment type="catalytic activity">
    <reaction evidence="10">
        <text>a ubiquinone + NADH + 5 H(+)(in) = a ubiquinol + NAD(+) + 4 H(+)(out)</text>
        <dbReference type="Rhea" id="RHEA:29091"/>
        <dbReference type="Rhea" id="RHEA-COMP:9565"/>
        <dbReference type="Rhea" id="RHEA-COMP:9566"/>
        <dbReference type="ChEBI" id="CHEBI:15378"/>
        <dbReference type="ChEBI" id="CHEBI:16389"/>
        <dbReference type="ChEBI" id="CHEBI:17976"/>
        <dbReference type="ChEBI" id="CHEBI:57540"/>
        <dbReference type="ChEBI" id="CHEBI:57945"/>
        <dbReference type="EC" id="7.1.1.2"/>
    </reaction>
</comment>
<dbReference type="Pfam" id="PF00420">
    <property type="entry name" value="Oxidored_q2"/>
    <property type="match status" value="1"/>
</dbReference>
<dbReference type="AlphaFoldDB" id="A0A8K1ZG10"/>
<feature type="transmembrane region" description="Helical" evidence="11">
    <location>
        <begin position="6"/>
        <end position="22"/>
    </location>
</feature>
<evidence type="ECO:0000256" key="11">
    <source>
        <dbReference type="SAM" id="Phobius"/>
    </source>
</evidence>
<evidence type="ECO:0000256" key="5">
    <source>
        <dbReference type="ARBA" id="ARBA00022967"/>
    </source>
</evidence>
<accession>A0A8K1ZG10</accession>
<dbReference type="GO" id="GO:0008137">
    <property type="term" value="F:NADH dehydrogenase (ubiquinone) activity"/>
    <property type="evidence" value="ECO:0007669"/>
    <property type="project" value="UniProtKB-EC"/>
</dbReference>
<evidence type="ECO:0000256" key="3">
    <source>
        <dbReference type="ARBA" id="ARBA00016612"/>
    </source>
</evidence>
<evidence type="ECO:0000256" key="10">
    <source>
        <dbReference type="ARBA" id="ARBA00049551"/>
    </source>
</evidence>
<sequence>MFNYLFMLFVSLFMLGVFNFLMKSNFLLMMLLSLEYLSFIIFILMYLLLWNSMEKYLLMFYLSFCVCEGSFGLSILVSLVRNKGSDYLQSVSFLKC</sequence>
<keyword evidence="12" id="KW-0496">Mitochondrion</keyword>
<proteinExistence type="inferred from homology"/>
<reference evidence="12" key="1">
    <citation type="submission" date="2021-05" db="EMBL/GenBank/DDBJ databases">
        <title>Mitochondrial genomes within bark lice (Insecta: Psocodea: Psocomorpha) reveal novel gene rearrangements containing phylogenetic signal.</title>
        <authorList>
            <person name="Saenz Manchola O.F."/>
            <person name="Virrueta Herrera S."/>
            <person name="D'alessio L.M."/>
            <person name="Yoshizawa K."/>
            <person name="Garcia Aldrete A.N."/>
            <person name="Johnson K.P."/>
        </authorList>
    </citation>
    <scope>NUCLEOTIDE SEQUENCE</scope>
</reference>
<dbReference type="GO" id="GO:0016020">
    <property type="term" value="C:membrane"/>
    <property type="evidence" value="ECO:0007669"/>
    <property type="project" value="UniProtKB-SubCell"/>
</dbReference>
<keyword evidence="7" id="KW-0520">NAD</keyword>
<dbReference type="EMBL" id="MZ274204">
    <property type="protein sequence ID" value="UGS80460.1"/>
    <property type="molecule type" value="Genomic_DNA"/>
</dbReference>
<keyword evidence="5" id="KW-1278">Translocase</keyword>
<gene>
    <name evidence="12" type="primary">ND4L</name>
</gene>
<keyword evidence="4 11" id="KW-0812">Transmembrane</keyword>
<evidence type="ECO:0000256" key="8">
    <source>
        <dbReference type="ARBA" id="ARBA00023136"/>
    </source>
</evidence>